<dbReference type="GO" id="GO:0032267">
    <property type="term" value="F:tRNA(Ile)-lysidine synthase activity"/>
    <property type="evidence" value="ECO:0007669"/>
    <property type="project" value="UniProtKB-EC"/>
</dbReference>
<dbReference type="SMART" id="SM00977">
    <property type="entry name" value="TilS_C"/>
    <property type="match status" value="1"/>
</dbReference>
<dbReference type="Gene3D" id="3.40.50.620">
    <property type="entry name" value="HUPs"/>
    <property type="match status" value="1"/>
</dbReference>
<comment type="similarity">
    <text evidence="8">Belongs to the tRNA(Ile)-lysidine synthase family.</text>
</comment>
<name>A0A9D1KXE9_9FIRM</name>
<dbReference type="InterPro" id="IPR020825">
    <property type="entry name" value="Phe-tRNA_synthase-like_B3/B4"/>
</dbReference>
<keyword evidence="5 8" id="KW-0547">Nucleotide-binding</keyword>
<dbReference type="Pfam" id="PF01171">
    <property type="entry name" value="ATP_bind_3"/>
    <property type="match status" value="1"/>
</dbReference>
<dbReference type="GO" id="GO:0005524">
    <property type="term" value="F:ATP binding"/>
    <property type="evidence" value="ECO:0007669"/>
    <property type="project" value="UniProtKB-UniRule"/>
</dbReference>
<dbReference type="SUPFAM" id="SSF52402">
    <property type="entry name" value="Adenine nucleotide alpha hydrolases-like"/>
    <property type="match status" value="1"/>
</dbReference>
<dbReference type="SUPFAM" id="SSF82829">
    <property type="entry name" value="MesJ substrate recognition domain-like"/>
    <property type="match status" value="1"/>
</dbReference>
<dbReference type="InterPro" id="IPR011063">
    <property type="entry name" value="TilS/TtcA_N"/>
</dbReference>
<comment type="domain">
    <text evidence="8">The N-terminal region contains the highly conserved SGGXDS motif, predicted to be a P-loop motif involved in ATP binding.</text>
</comment>
<evidence type="ECO:0000256" key="4">
    <source>
        <dbReference type="ARBA" id="ARBA00022694"/>
    </source>
</evidence>
<dbReference type="PANTHER" id="PTHR43033">
    <property type="entry name" value="TRNA(ILE)-LYSIDINE SYNTHASE-RELATED"/>
    <property type="match status" value="1"/>
</dbReference>
<dbReference type="Gene3D" id="3.50.40.10">
    <property type="entry name" value="Phenylalanyl-trna Synthetase, Chain B, domain 3"/>
    <property type="match status" value="1"/>
</dbReference>
<dbReference type="CDD" id="cd01992">
    <property type="entry name" value="TilS_N"/>
    <property type="match status" value="1"/>
</dbReference>
<evidence type="ECO:0000256" key="2">
    <source>
        <dbReference type="ARBA" id="ARBA00022490"/>
    </source>
</evidence>
<dbReference type="GO" id="GO:0005737">
    <property type="term" value="C:cytoplasm"/>
    <property type="evidence" value="ECO:0007669"/>
    <property type="project" value="UniProtKB-SubCell"/>
</dbReference>
<comment type="caution">
    <text evidence="10">The sequence shown here is derived from an EMBL/GenBank/DDBJ whole genome shotgun (WGS) entry which is preliminary data.</text>
</comment>
<evidence type="ECO:0000256" key="6">
    <source>
        <dbReference type="ARBA" id="ARBA00022840"/>
    </source>
</evidence>
<organism evidence="10 11">
    <name type="scientific">Candidatus Onthocola gallistercoris</name>
    <dbReference type="NCBI Taxonomy" id="2840876"/>
    <lineage>
        <taxon>Bacteria</taxon>
        <taxon>Bacillati</taxon>
        <taxon>Bacillota</taxon>
        <taxon>Bacilli</taxon>
        <taxon>Candidatus Onthocola</taxon>
    </lineage>
</organism>
<dbReference type="NCBIfam" id="TIGR02433">
    <property type="entry name" value="lysidine_TilS_C"/>
    <property type="match status" value="1"/>
</dbReference>
<feature type="domain" description="Lysidine-tRNA(Ile) synthetase C-terminal" evidence="9">
    <location>
        <begin position="389"/>
        <end position="461"/>
    </location>
</feature>
<keyword evidence="6 8" id="KW-0067">ATP-binding</keyword>
<keyword evidence="4 8" id="KW-0819">tRNA processing</keyword>
<sequence>MSPLAEKVLGYIRENHMLNEGQKVVAGISGGADSMCLLFVLLELRQILGITVIGVHVNHGIRGRAADDDQRYVEEICRKYQVPCYSFKADIRRMASARKMSEEEAGRHYRYECFERVRENFGANRIAVAHHQDDCCETVLMNLFRGSGIRGLTGILPVRDRIIRPLLCVSRTDIEVYLKEAGVEWREDHTNADTLYMRNRVRHELLPYIHAHINERAGEHIEQTARMMAGICDFLDEQTSAAFDRCVCLMDRPVGCLIREKAYRNEHPVIRSELIRRCMAVVAGRLKDIEYVHVELIDGLFEKYAGRELDLPYDMTARRTYEGVTIRSKVQETQNPEEGIPVKHIPGTYALPGPGMFMSLTCREYKENEEIPRNVYTKWFDCDRIKGTLAIRTRQNGDFIVFDEAGHKKTLNRFMIDARIPRDERDSVLLLADGSHILWVVGYRISEGYKITDSTKKVLVAEIKGEEKHGR</sequence>
<dbReference type="InterPro" id="IPR012094">
    <property type="entry name" value="tRNA_Ile_lys_synt"/>
</dbReference>
<comment type="subcellular location">
    <subcellularLocation>
        <location evidence="1 8">Cytoplasm</location>
    </subcellularLocation>
</comment>
<reference evidence="10" key="2">
    <citation type="journal article" date="2021" name="PeerJ">
        <title>Extensive microbial diversity within the chicken gut microbiome revealed by metagenomics and culture.</title>
        <authorList>
            <person name="Gilroy R."/>
            <person name="Ravi A."/>
            <person name="Getino M."/>
            <person name="Pursley I."/>
            <person name="Horton D.L."/>
            <person name="Alikhan N.F."/>
            <person name="Baker D."/>
            <person name="Gharbi K."/>
            <person name="Hall N."/>
            <person name="Watson M."/>
            <person name="Adriaenssens E.M."/>
            <person name="Foster-Nyarko E."/>
            <person name="Jarju S."/>
            <person name="Secka A."/>
            <person name="Antonio M."/>
            <person name="Oren A."/>
            <person name="Chaudhuri R.R."/>
            <person name="La Ragione R."/>
            <person name="Hildebrand F."/>
            <person name="Pallen M.J."/>
        </authorList>
    </citation>
    <scope>NUCLEOTIDE SEQUENCE</scope>
    <source>
        <strain evidence="10">CHK187-14744</strain>
    </source>
</reference>
<dbReference type="InterPro" id="IPR012795">
    <property type="entry name" value="tRNA_Ile_lys_synt_N"/>
</dbReference>
<dbReference type="Proteomes" id="UP000824164">
    <property type="component" value="Unassembled WGS sequence"/>
</dbReference>
<dbReference type="AlphaFoldDB" id="A0A9D1KXE9"/>
<dbReference type="GO" id="GO:0006400">
    <property type="term" value="P:tRNA modification"/>
    <property type="evidence" value="ECO:0007669"/>
    <property type="project" value="UniProtKB-UniRule"/>
</dbReference>
<dbReference type="NCBIfam" id="TIGR02432">
    <property type="entry name" value="lysidine_TilS_N"/>
    <property type="match status" value="1"/>
</dbReference>
<evidence type="ECO:0000313" key="10">
    <source>
        <dbReference type="EMBL" id="HIU03408.1"/>
    </source>
</evidence>
<dbReference type="EMBL" id="DVLT01000055">
    <property type="protein sequence ID" value="HIU03408.1"/>
    <property type="molecule type" value="Genomic_DNA"/>
</dbReference>
<dbReference type="EC" id="6.3.4.19" evidence="8"/>
<evidence type="ECO:0000256" key="7">
    <source>
        <dbReference type="ARBA" id="ARBA00048539"/>
    </source>
</evidence>
<comment type="catalytic activity">
    <reaction evidence="7 8">
        <text>cytidine(34) in tRNA(Ile2) + L-lysine + ATP = lysidine(34) in tRNA(Ile2) + AMP + diphosphate + H(+)</text>
        <dbReference type="Rhea" id="RHEA:43744"/>
        <dbReference type="Rhea" id="RHEA-COMP:10625"/>
        <dbReference type="Rhea" id="RHEA-COMP:10670"/>
        <dbReference type="ChEBI" id="CHEBI:15378"/>
        <dbReference type="ChEBI" id="CHEBI:30616"/>
        <dbReference type="ChEBI" id="CHEBI:32551"/>
        <dbReference type="ChEBI" id="CHEBI:33019"/>
        <dbReference type="ChEBI" id="CHEBI:82748"/>
        <dbReference type="ChEBI" id="CHEBI:83665"/>
        <dbReference type="ChEBI" id="CHEBI:456215"/>
        <dbReference type="EC" id="6.3.4.19"/>
    </reaction>
</comment>
<comment type="function">
    <text evidence="8">Ligates lysine onto the cytidine present at position 34 of the AUA codon-specific tRNA(Ile) that contains the anticodon CAU, in an ATP-dependent manner. Cytidine is converted to lysidine, thus changing the amino acid specificity of the tRNA from methionine to isoleucine.</text>
</comment>
<evidence type="ECO:0000259" key="9">
    <source>
        <dbReference type="SMART" id="SM00977"/>
    </source>
</evidence>
<dbReference type="Pfam" id="PF11734">
    <property type="entry name" value="TilS_C"/>
    <property type="match status" value="1"/>
</dbReference>
<evidence type="ECO:0000256" key="8">
    <source>
        <dbReference type="HAMAP-Rule" id="MF_01161"/>
    </source>
</evidence>
<dbReference type="PANTHER" id="PTHR43033:SF1">
    <property type="entry name" value="TRNA(ILE)-LYSIDINE SYNTHASE-RELATED"/>
    <property type="match status" value="1"/>
</dbReference>
<dbReference type="InterPro" id="IPR014729">
    <property type="entry name" value="Rossmann-like_a/b/a_fold"/>
</dbReference>
<accession>A0A9D1KXE9</accession>
<evidence type="ECO:0000256" key="3">
    <source>
        <dbReference type="ARBA" id="ARBA00022598"/>
    </source>
</evidence>
<evidence type="ECO:0000313" key="11">
    <source>
        <dbReference type="Proteomes" id="UP000824164"/>
    </source>
</evidence>
<keyword evidence="3 8" id="KW-0436">Ligase</keyword>
<dbReference type="HAMAP" id="MF_01161">
    <property type="entry name" value="tRNA_Ile_lys_synt"/>
    <property type="match status" value="1"/>
</dbReference>
<evidence type="ECO:0000256" key="1">
    <source>
        <dbReference type="ARBA" id="ARBA00004496"/>
    </source>
</evidence>
<proteinExistence type="inferred from homology"/>
<protein>
    <recommendedName>
        <fullName evidence="8">tRNA(Ile)-lysidine synthase</fullName>
        <ecNumber evidence="8">6.3.4.19</ecNumber>
    </recommendedName>
    <alternativeName>
        <fullName evidence="8">tRNA(Ile)-2-lysyl-cytidine synthase</fullName>
    </alternativeName>
    <alternativeName>
        <fullName evidence="8">tRNA(Ile)-lysidine synthetase</fullName>
    </alternativeName>
</protein>
<keyword evidence="2 8" id="KW-0963">Cytoplasm</keyword>
<gene>
    <name evidence="8 10" type="primary">tilS</name>
    <name evidence="10" type="ORF">IAB63_09170</name>
</gene>
<dbReference type="InterPro" id="IPR012796">
    <property type="entry name" value="Lysidine-tRNA-synth_C"/>
</dbReference>
<evidence type="ECO:0000256" key="5">
    <source>
        <dbReference type="ARBA" id="ARBA00022741"/>
    </source>
</evidence>
<dbReference type="SUPFAM" id="SSF56037">
    <property type="entry name" value="PheT/TilS domain"/>
    <property type="match status" value="1"/>
</dbReference>
<reference evidence="10" key="1">
    <citation type="submission" date="2020-10" db="EMBL/GenBank/DDBJ databases">
        <authorList>
            <person name="Gilroy R."/>
        </authorList>
    </citation>
    <scope>NUCLEOTIDE SEQUENCE</scope>
    <source>
        <strain evidence="10">CHK187-14744</strain>
    </source>
</reference>
<feature type="binding site" evidence="8">
    <location>
        <begin position="29"/>
        <end position="34"/>
    </location>
    <ligand>
        <name>ATP</name>
        <dbReference type="ChEBI" id="CHEBI:30616"/>
    </ligand>
</feature>